<comment type="subcellular location">
    <subcellularLocation>
        <location evidence="1">Cytoplasm</location>
    </subcellularLocation>
</comment>
<dbReference type="GO" id="GO:0005737">
    <property type="term" value="C:cytoplasm"/>
    <property type="evidence" value="ECO:0007669"/>
    <property type="project" value="UniProtKB-SubCell"/>
</dbReference>
<keyword evidence="6" id="KW-0805">Transcription regulation</keyword>
<comment type="cofactor">
    <cofactor evidence="10">
        <name>Mn(2+)</name>
        <dbReference type="ChEBI" id="CHEBI:29035"/>
    </cofactor>
    <cofactor evidence="10">
        <name>Fe(2+)</name>
        <dbReference type="ChEBI" id="CHEBI:29033"/>
    </cofactor>
    <text evidence="10">Binds 1 Mn(2+) or Fe(2+) ion per subunit.</text>
</comment>
<evidence type="ECO:0000256" key="2">
    <source>
        <dbReference type="ARBA" id="ARBA00007957"/>
    </source>
</evidence>
<proteinExistence type="inferred from homology"/>
<evidence type="ECO:0000256" key="4">
    <source>
        <dbReference type="ARBA" id="ARBA00022491"/>
    </source>
</evidence>
<feature type="binding site" evidence="9">
    <location>
        <position position="102"/>
    </location>
    <ligand>
        <name>Zn(2+)</name>
        <dbReference type="ChEBI" id="CHEBI:29105"/>
    </ligand>
</feature>
<evidence type="ECO:0000256" key="1">
    <source>
        <dbReference type="ARBA" id="ARBA00004496"/>
    </source>
</evidence>
<keyword evidence="5 9" id="KW-0862">Zinc</keyword>
<dbReference type="InterPro" id="IPR036390">
    <property type="entry name" value="WH_DNA-bd_sf"/>
</dbReference>
<dbReference type="PATRIC" id="fig|348151.3.peg.1361"/>
<feature type="binding site" evidence="10">
    <location>
        <position position="128"/>
    </location>
    <ligand>
        <name>Fe cation</name>
        <dbReference type="ChEBI" id="CHEBI:24875"/>
    </ligand>
</feature>
<evidence type="ECO:0000313" key="12">
    <source>
        <dbReference type="EMBL" id="KRN96362.1"/>
    </source>
</evidence>
<feature type="binding site" evidence="9">
    <location>
        <position position="136"/>
    </location>
    <ligand>
        <name>Zn(2+)</name>
        <dbReference type="ChEBI" id="CHEBI:29105"/>
    </ligand>
</feature>
<evidence type="ECO:0000256" key="10">
    <source>
        <dbReference type="PIRSR" id="PIRSR602481-2"/>
    </source>
</evidence>
<dbReference type="EMBL" id="JQCB01000004">
    <property type="protein sequence ID" value="KRN96362.1"/>
    <property type="molecule type" value="Genomic_DNA"/>
</dbReference>
<dbReference type="STRING" id="348151.IV55_GL001324"/>
<reference evidence="12 13" key="1">
    <citation type="journal article" date="2015" name="Genome Announc.">
        <title>Expanding the biotechnology potential of lactobacilli through comparative genomics of 213 strains and associated genera.</title>
        <authorList>
            <person name="Sun Z."/>
            <person name="Harris H.M."/>
            <person name="McCann A."/>
            <person name="Guo C."/>
            <person name="Argimon S."/>
            <person name="Zhang W."/>
            <person name="Yang X."/>
            <person name="Jeffery I.B."/>
            <person name="Cooney J.C."/>
            <person name="Kagawa T.F."/>
            <person name="Liu W."/>
            <person name="Song Y."/>
            <person name="Salvetti E."/>
            <person name="Wrobel A."/>
            <person name="Rasinkangas P."/>
            <person name="Parkhill J."/>
            <person name="Rea M.C."/>
            <person name="O'Sullivan O."/>
            <person name="Ritari J."/>
            <person name="Douillard F.P."/>
            <person name="Paul Ross R."/>
            <person name="Yang R."/>
            <person name="Briner A.E."/>
            <person name="Felis G.E."/>
            <person name="de Vos W.M."/>
            <person name="Barrangou R."/>
            <person name="Klaenhammer T.R."/>
            <person name="Caufield P.W."/>
            <person name="Cui Y."/>
            <person name="Zhang H."/>
            <person name="O'Toole P.W."/>
        </authorList>
    </citation>
    <scope>NUCLEOTIDE SEQUENCE [LARGE SCALE GENOMIC DNA]</scope>
    <source>
        <strain evidence="12 13">DSM 22696</strain>
    </source>
</reference>
<dbReference type="InterPro" id="IPR036388">
    <property type="entry name" value="WH-like_DNA-bd_sf"/>
</dbReference>
<feature type="binding site" evidence="9">
    <location>
        <position position="139"/>
    </location>
    <ligand>
        <name>Zn(2+)</name>
        <dbReference type="ChEBI" id="CHEBI:29105"/>
    </ligand>
</feature>
<dbReference type="GO" id="GO:0008270">
    <property type="term" value="F:zinc ion binding"/>
    <property type="evidence" value="ECO:0007669"/>
    <property type="project" value="TreeGrafter"/>
</dbReference>
<dbReference type="PANTHER" id="PTHR33202:SF1">
    <property type="entry name" value="FERRIC UPTAKE REGULATION PROTEIN"/>
    <property type="match status" value="1"/>
</dbReference>
<evidence type="ECO:0000256" key="8">
    <source>
        <dbReference type="ARBA" id="ARBA00023163"/>
    </source>
</evidence>
<evidence type="ECO:0000256" key="3">
    <source>
        <dbReference type="ARBA" id="ARBA00022490"/>
    </source>
</evidence>
<dbReference type="Proteomes" id="UP000321429">
    <property type="component" value="Unassembled WGS sequence"/>
</dbReference>
<evidence type="ECO:0000313" key="14">
    <source>
        <dbReference type="Proteomes" id="UP000321429"/>
    </source>
</evidence>
<reference evidence="11 14" key="2">
    <citation type="submission" date="2019-07" db="EMBL/GenBank/DDBJ databases">
        <title>Whole genome shotgun sequence of Lactobacillus siliginis NBRC 101315.</title>
        <authorList>
            <person name="Hosoyama A."/>
            <person name="Uohara A."/>
            <person name="Ohji S."/>
            <person name="Ichikawa N."/>
        </authorList>
    </citation>
    <scope>NUCLEOTIDE SEQUENCE [LARGE SCALE GENOMIC DNA]</scope>
    <source>
        <strain evidence="11 14">NBRC 101315</strain>
    </source>
</reference>
<dbReference type="AlphaFoldDB" id="A0A0R2LBB1"/>
<name>A0A0R2LBB1_9LACO</name>
<dbReference type="Proteomes" id="UP000051139">
    <property type="component" value="Unassembled WGS sequence"/>
</dbReference>
<keyword evidence="7" id="KW-0238">DNA-binding</keyword>
<dbReference type="EMBL" id="BJUD01000038">
    <property type="protein sequence ID" value="GEK29215.1"/>
    <property type="molecule type" value="Genomic_DNA"/>
</dbReference>
<evidence type="ECO:0000256" key="5">
    <source>
        <dbReference type="ARBA" id="ARBA00022833"/>
    </source>
</evidence>
<comment type="similarity">
    <text evidence="2">Belongs to the Fur family.</text>
</comment>
<dbReference type="Pfam" id="PF01475">
    <property type="entry name" value="FUR"/>
    <property type="match status" value="1"/>
</dbReference>
<gene>
    <name evidence="12" type="ORF">IV55_GL001324</name>
    <name evidence="11" type="ORF">LSI01_15260</name>
</gene>
<keyword evidence="4" id="KW-0678">Repressor</keyword>
<dbReference type="GO" id="GO:1900376">
    <property type="term" value="P:regulation of secondary metabolite biosynthetic process"/>
    <property type="evidence" value="ECO:0007669"/>
    <property type="project" value="TreeGrafter"/>
</dbReference>
<organism evidence="12 13">
    <name type="scientific">Furfurilactobacillus siliginis</name>
    <dbReference type="NCBI Taxonomy" id="348151"/>
    <lineage>
        <taxon>Bacteria</taxon>
        <taxon>Bacillati</taxon>
        <taxon>Bacillota</taxon>
        <taxon>Bacilli</taxon>
        <taxon>Lactobacillales</taxon>
        <taxon>Lactobacillaceae</taxon>
        <taxon>Furfurilactobacillus</taxon>
    </lineage>
</organism>
<evidence type="ECO:0000256" key="7">
    <source>
        <dbReference type="ARBA" id="ARBA00023125"/>
    </source>
</evidence>
<evidence type="ECO:0000256" key="9">
    <source>
        <dbReference type="PIRSR" id="PIRSR602481-1"/>
    </source>
</evidence>
<dbReference type="InterPro" id="IPR043135">
    <property type="entry name" value="Fur_C"/>
</dbReference>
<dbReference type="SUPFAM" id="SSF46785">
    <property type="entry name" value="Winged helix' DNA-binding domain"/>
    <property type="match status" value="1"/>
</dbReference>
<dbReference type="CDD" id="cd07153">
    <property type="entry name" value="Fur_like"/>
    <property type="match status" value="1"/>
</dbReference>
<evidence type="ECO:0000256" key="6">
    <source>
        <dbReference type="ARBA" id="ARBA00023015"/>
    </source>
</evidence>
<keyword evidence="10" id="KW-0408">Iron</keyword>
<dbReference type="PANTHER" id="PTHR33202">
    <property type="entry name" value="ZINC UPTAKE REGULATION PROTEIN"/>
    <property type="match status" value="1"/>
</dbReference>
<dbReference type="OrthoDB" id="8659436at2"/>
<keyword evidence="8" id="KW-0804">Transcription</keyword>
<dbReference type="Gene3D" id="3.30.1490.190">
    <property type="match status" value="1"/>
</dbReference>
<feature type="binding site" evidence="9">
    <location>
        <position position="99"/>
    </location>
    <ligand>
        <name>Zn(2+)</name>
        <dbReference type="ChEBI" id="CHEBI:29105"/>
    </ligand>
</feature>
<dbReference type="Gene3D" id="1.10.10.10">
    <property type="entry name" value="Winged helix-like DNA-binding domain superfamily/Winged helix DNA-binding domain"/>
    <property type="match status" value="1"/>
</dbReference>
<comment type="caution">
    <text evidence="12">The sequence shown here is derived from an EMBL/GenBank/DDBJ whole genome shotgun (WGS) entry which is preliminary data.</text>
</comment>
<dbReference type="GO" id="GO:0000976">
    <property type="term" value="F:transcription cis-regulatory region binding"/>
    <property type="evidence" value="ECO:0007669"/>
    <property type="project" value="TreeGrafter"/>
</dbReference>
<evidence type="ECO:0000313" key="11">
    <source>
        <dbReference type="EMBL" id="GEK29215.1"/>
    </source>
</evidence>
<accession>A0A0R2LBB1</accession>
<dbReference type="GO" id="GO:0003700">
    <property type="term" value="F:DNA-binding transcription factor activity"/>
    <property type="evidence" value="ECO:0007669"/>
    <property type="project" value="InterPro"/>
</dbReference>
<dbReference type="InterPro" id="IPR002481">
    <property type="entry name" value="FUR"/>
</dbReference>
<keyword evidence="9" id="KW-0479">Metal-binding</keyword>
<keyword evidence="13" id="KW-1185">Reference proteome</keyword>
<dbReference type="GO" id="GO:0045892">
    <property type="term" value="P:negative regulation of DNA-templated transcription"/>
    <property type="evidence" value="ECO:0007669"/>
    <property type="project" value="TreeGrafter"/>
</dbReference>
<feature type="binding site" evidence="10">
    <location>
        <position position="93"/>
    </location>
    <ligand>
        <name>Fe cation</name>
        <dbReference type="ChEBI" id="CHEBI:24875"/>
    </ligand>
</feature>
<comment type="cofactor">
    <cofactor evidence="9">
        <name>Zn(2+)</name>
        <dbReference type="ChEBI" id="CHEBI:29105"/>
    </cofactor>
    <text evidence="9">Binds 1 zinc ion per subunit.</text>
</comment>
<keyword evidence="3" id="KW-0963">Cytoplasm</keyword>
<evidence type="ECO:0000313" key="13">
    <source>
        <dbReference type="Proteomes" id="UP000051139"/>
    </source>
</evidence>
<sequence length="145" mass="16766">MTKTVDDAVAVLQQNHLKITKQRRTMLSFLCARPDHYTEVTQVDAYMRDFYPGMSHATIYRNIKEFEELGLVEQQVEGEQARVKFQCDFANMHHHHFICRNCGQVTELKMCPLDYFSDQLPGAKIEGHRFEMYGLCANCAATIEA</sequence>
<dbReference type="RefSeq" id="WP_057809548.1">
    <property type="nucleotide sequence ID" value="NZ_BJUD01000038.1"/>
</dbReference>
<protein>
    <submittedName>
        <fullName evidence="11">Transcriptional repressor</fullName>
    </submittedName>
</protein>